<evidence type="ECO:0008006" key="4">
    <source>
        <dbReference type="Google" id="ProtNLM"/>
    </source>
</evidence>
<keyword evidence="3" id="KW-1185">Reference proteome</keyword>
<proteinExistence type="predicted"/>
<evidence type="ECO:0000313" key="3">
    <source>
        <dbReference type="Proteomes" id="UP000002171"/>
    </source>
</evidence>
<protein>
    <recommendedName>
        <fullName evidence="4">DUF2271 domain-containing protein</fullName>
    </recommendedName>
</protein>
<dbReference type="PIRSF" id="PIRSF014995">
    <property type="entry name" value="UCP014995"/>
    <property type="match status" value="1"/>
</dbReference>
<dbReference type="EMBL" id="AAOW01000048">
    <property type="protein sequence ID" value="EAR59503.1"/>
    <property type="molecule type" value="Genomic_DNA"/>
</dbReference>
<organism evidence="2 3">
    <name type="scientific">Neptuniibacter caesariensis</name>
    <dbReference type="NCBI Taxonomy" id="207954"/>
    <lineage>
        <taxon>Bacteria</taxon>
        <taxon>Pseudomonadati</taxon>
        <taxon>Pseudomonadota</taxon>
        <taxon>Gammaproteobacteria</taxon>
        <taxon>Oceanospirillales</taxon>
        <taxon>Oceanospirillaceae</taxon>
        <taxon>Neptuniibacter</taxon>
    </lineage>
</organism>
<keyword evidence="1" id="KW-0732">Signal</keyword>
<comment type="caution">
    <text evidence="2">The sequence shown here is derived from an EMBL/GenBank/DDBJ whole genome shotgun (WGS) entry which is preliminary data.</text>
</comment>
<gene>
    <name evidence="2" type="ORF">MED92_11984</name>
</gene>
<dbReference type="Pfam" id="PF10029">
    <property type="entry name" value="DUF2271"/>
    <property type="match status" value="1"/>
</dbReference>
<dbReference type="RefSeq" id="WP_007020067.1">
    <property type="nucleotide sequence ID" value="NZ_CH724125.1"/>
</dbReference>
<feature type="signal peptide" evidence="1">
    <location>
        <begin position="1"/>
        <end position="22"/>
    </location>
</feature>
<feature type="chain" id="PRO_5031460358" description="DUF2271 domain-containing protein" evidence="1">
    <location>
        <begin position="23"/>
        <end position="170"/>
    </location>
</feature>
<sequence>MAKFIKSVVMVGLLSGSALLHADQVSISFELPQIAVAKYQRPFVAVWVEQKGQRKALDIVGVWYDDKKWLKDIRRWWRQAGRYDQELDGVTGATKPPGSYELIWDGKDKQGNDVSGEVTLYLEAVREHGNRTLLKQKINLGSGAKQSYELTAGDEIGPVRILVGDSKNAE</sequence>
<reference evidence="2 3" key="1">
    <citation type="submission" date="2006-02" db="EMBL/GenBank/DDBJ databases">
        <authorList>
            <person name="Pinhassi J."/>
            <person name="Pedros-Alio C."/>
            <person name="Ferriera S."/>
            <person name="Johnson J."/>
            <person name="Kravitz S."/>
            <person name="Halpern A."/>
            <person name="Remington K."/>
            <person name="Beeson K."/>
            <person name="Tran B."/>
            <person name="Rogers Y.-H."/>
            <person name="Friedman R."/>
            <person name="Venter J.C."/>
        </authorList>
    </citation>
    <scope>NUCLEOTIDE SEQUENCE [LARGE SCALE GENOMIC DNA]</scope>
    <source>
        <strain evidence="2 3">MED92</strain>
    </source>
</reference>
<name>A0A7U8GQU1_NEPCE</name>
<evidence type="ECO:0000313" key="2">
    <source>
        <dbReference type="EMBL" id="EAR59503.1"/>
    </source>
</evidence>
<evidence type="ECO:0000256" key="1">
    <source>
        <dbReference type="SAM" id="SignalP"/>
    </source>
</evidence>
<dbReference type="Proteomes" id="UP000002171">
    <property type="component" value="Unassembled WGS sequence"/>
</dbReference>
<dbReference type="InterPro" id="IPR014469">
    <property type="entry name" value="DUF2271"/>
</dbReference>
<accession>A0A7U8GQU1</accession>
<dbReference type="AlphaFoldDB" id="A0A7U8GQU1"/>
<dbReference type="OrthoDB" id="195316at2"/>